<name>A0A1A9GLV4_9ACTN</name>
<dbReference type="FunFam" id="1.10.10.10:FF:000001">
    <property type="entry name" value="LysR family transcriptional regulator"/>
    <property type="match status" value="1"/>
</dbReference>
<dbReference type="GO" id="GO:0003677">
    <property type="term" value="F:DNA binding"/>
    <property type="evidence" value="ECO:0007669"/>
    <property type="project" value="UniProtKB-KW"/>
</dbReference>
<evidence type="ECO:0000259" key="5">
    <source>
        <dbReference type="PROSITE" id="PS50931"/>
    </source>
</evidence>
<dbReference type="GO" id="GO:0032993">
    <property type="term" value="C:protein-DNA complex"/>
    <property type="evidence" value="ECO:0007669"/>
    <property type="project" value="TreeGrafter"/>
</dbReference>
<evidence type="ECO:0000256" key="3">
    <source>
        <dbReference type="ARBA" id="ARBA00023125"/>
    </source>
</evidence>
<dbReference type="SUPFAM" id="SSF53850">
    <property type="entry name" value="Periplasmic binding protein-like II"/>
    <property type="match status" value="1"/>
</dbReference>
<proteinExistence type="inferred from homology"/>
<dbReference type="GO" id="GO:0003700">
    <property type="term" value="F:DNA-binding transcription factor activity"/>
    <property type="evidence" value="ECO:0007669"/>
    <property type="project" value="InterPro"/>
</dbReference>
<dbReference type="PATRIC" id="fig|1300347.3.peg.2851"/>
<dbReference type="AlphaFoldDB" id="A0A1A9GLV4"/>
<dbReference type="CDD" id="cd05466">
    <property type="entry name" value="PBP2_LTTR_substrate"/>
    <property type="match status" value="1"/>
</dbReference>
<dbReference type="Proteomes" id="UP000077868">
    <property type="component" value="Chromosome"/>
</dbReference>
<sequence length="298" mass="31933">MDLRMMRYFLAIVDCGSVTAASKQLFVAQPSLSRQLRRFESSLGVQLFSRMDRRLVLTTAGRQFVPIARDLVARAAQAETMAAAIAAGAAPDLVVAAPTTTINDIVAPFIATGTRVSVANVIETQPADVYGAVTRGDADFGLGTSVPMRSLHAEVLIRVDVWAQVPEDHELATSEAVDLVDLVGFPLVHLDIGHSVRRAFDAVAADRGLTYDAIAQTRAPRLGQALAAAGRGVCVTSDDPRYGLSKARVLVDGAPLTVTLYAAWDQEHYASVDIEETIADLRAFTIARYGRDEDTPPA</sequence>
<feature type="domain" description="HTH lysR-type" evidence="5">
    <location>
        <begin position="1"/>
        <end position="58"/>
    </location>
</feature>
<keyword evidence="4" id="KW-0804">Transcription</keyword>
<keyword evidence="2" id="KW-0805">Transcription regulation</keyword>
<protein>
    <submittedName>
        <fullName evidence="6">HTH-type transcriptional regulator CatM</fullName>
    </submittedName>
</protein>
<dbReference type="STRING" id="1300347.I601_2853"/>
<dbReference type="Pfam" id="PF03466">
    <property type="entry name" value="LysR_substrate"/>
    <property type="match status" value="1"/>
</dbReference>
<dbReference type="SUPFAM" id="SSF46785">
    <property type="entry name" value="Winged helix' DNA-binding domain"/>
    <property type="match status" value="1"/>
</dbReference>
<dbReference type="InterPro" id="IPR005119">
    <property type="entry name" value="LysR_subst-bd"/>
</dbReference>
<keyword evidence="7" id="KW-1185">Reference proteome</keyword>
<comment type="similarity">
    <text evidence="1">Belongs to the LysR transcriptional regulatory family.</text>
</comment>
<dbReference type="EMBL" id="CP015079">
    <property type="protein sequence ID" value="ANH39269.1"/>
    <property type="molecule type" value="Genomic_DNA"/>
</dbReference>
<evidence type="ECO:0000256" key="2">
    <source>
        <dbReference type="ARBA" id="ARBA00023015"/>
    </source>
</evidence>
<evidence type="ECO:0000313" key="7">
    <source>
        <dbReference type="Proteomes" id="UP000077868"/>
    </source>
</evidence>
<reference evidence="6 7" key="1">
    <citation type="submission" date="2016-03" db="EMBL/GenBank/DDBJ databases">
        <title>Complete genome sequence of a soil Actinobacterium, Nocardioides dokdonensis FR1436.</title>
        <authorList>
            <person name="Kwon S.-K."/>
            <person name="Kim K."/>
            <person name="Kim J.F."/>
        </authorList>
    </citation>
    <scope>NUCLEOTIDE SEQUENCE [LARGE SCALE GENOMIC DNA]</scope>
    <source>
        <strain evidence="6 7">FR1436</strain>
    </source>
</reference>
<dbReference type="InterPro" id="IPR000847">
    <property type="entry name" value="LysR_HTH_N"/>
</dbReference>
<dbReference type="PANTHER" id="PTHR30346:SF17">
    <property type="entry name" value="LYSR FAMILY TRANSCRIPTIONAL REGULATOR"/>
    <property type="match status" value="1"/>
</dbReference>
<dbReference type="PROSITE" id="PS50931">
    <property type="entry name" value="HTH_LYSR"/>
    <property type="match status" value="1"/>
</dbReference>
<evidence type="ECO:0000256" key="4">
    <source>
        <dbReference type="ARBA" id="ARBA00023163"/>
    </source>
</evidence>
<dbReference type="Pfam" id="PF00126">
    <property type="entry name" value="HTH_1"/>
    <property type="match status" value="1"/>
</dbReference>
<accession>A0A1A9GLV4</accession>
<dbReference type="InterPro" id="IPR036390">
    <property type="entry name" value="WH_DNA-bd_sf"/>
</dbReference>
<organism evidence="6 7">
    <name type="scientific">Nocardioides dokdonensis FR1436</name>
    <dbReference type="NCBI Taxonomy" id="1300347"/>
    <lineage>
        <taxon>Bacteria</taxon>
        <taxon>Bacillati</taxon>
        <taxon>Actinomycetota</taxon>
        <taxon>Actinomycetes</taxon>
        <taxon>Propionibacteriales</taxon>
        <taxon>Nocardioidaceae</taxon>
        <taxon>Nocardioides</taxon>
    </lineage>
</organism>
<dbReference type="Gene3D" id="3.40.190.290">
    <property type="match status" value="1"/>
</dbReference>
<dbReference type="PANTHER" id="PTHR30346">
    <property type="entry name" value="TRANSCRIPTIONAL DUAL REGULATOR HCAR-RELATED"/>
    <property type="match status" value="1"/>
</dbReference>
<dbReference type="Gene3D" id="1.10.10.10">
    <property type="entry name" value="Winged helix-like DNA-binding domain superfamily/Winged helix DNA-binding domain"/>
    <property type="match status" value="1"/>
</dbReference>
<keyword evidence="3" id="KW-0238">DNA-binding</keyword>
<dbReference type="PRINTS" id="PR00039">
    <property type="entry name" value="HTHLYSR"/>
</dbReference>
<evidence type="ECO:0000313" key="6">
    <source>
        <dbReference type="EMBL" id="ANH39269.1"/>
    </source>
</evidence>
<evidence type="ECO:0000256" key="1">
    <source>
        <dbReference type="ARBA" id="ARBA00009437"/>
    </source>
</evidence>
<dbReference type="InterPro" id="IPR036388">
    <property type="entry name" value="WH-like_DNA-bd_sf"/>
</dbReference>
<gene>
    <name evidence="6" type="primary">catM</name>
    <name evidence="6" type="ORF">I601_2853</name>
</gene>
<dbReference type="KEGG" id="ndk:I601_2853"/>
<dbReference type="RefSeq" id="WP_068110937.1">
    <property type="nucleotide sequence ID" value="NZ_CP015079.1"/>
</dbReference>